<dbReference type="Gene3D" id="2.30.30.40">
    <property type="entry name" value="SH3 Domains"/>
    <property type="match status" value="1"/>
</dbReference>
<dbReference type="SUPFAM" id="SSF50341">
    <property type="entry name" value="CheW-like"/>
    <property type="match status" value="1"/>
</dbReference>
<accession>A0A7S8IYF3</accession>
<name>A0A7S8IYF3_9BACT</name>
<dbReference type="KEGG" id="nkf:Nkreftii_001766"/>
<dbReference type="EMBL" id="CP047423">
    <property type="protein sequence ID" value="QPD03992.1"/>
    <property type="molecule type" value="Genomic_DNA"/>
</dbReference>
<organism evidence="2 3">
    <name type="scientific">Candidatus Nitrospira kreftii</name>
    <dbReference type="NCBI Taxonomy" id="2652173"/>
    <lineage>
        <taxon>Bacteria</taxon>
        <taxon>Pseudomonadati</taxon>
        <taxon>Nitrospirota</taxon>
        <taxon>Nitrospiria</taxon>
        <taxon>Nitrospirales</taxon>
        <taxon>Nitrospiraceae</taxon>
        <taxon>Nitrospira</taxon>
    </lineage>
</organism>
<proteinExistence type="predicted"/>
<sequence>MSIQEQGVSAPSASSPRRFIILTISGRYLAVDAGSVEGVLTIKESESGEDPASHSVVDRTVSLAMQLGSSDVTKHPTTRVVLLTDREMRGSIRVNDVHGILEIQQSEILPLPAHFSGVERHWYRGMILFEKSIAMILNPTWLLEIHEGPDVEQERDTPRSSVDAWAIGVSDGRTC</sequence>
<protein>
    <recommendedName>
        <fullName evidence="1">CheW-like domain-containing protein</fullName>
    </recommendedName>
</protein>
<dbReference type="InterPro" id="IPR036061">
    <property type="entry name" value="CheW-like_dom_sf"/>
</dbReference>
<reference evidence="2 3" key="1">
    <citation type="journal article" date="2020" name="ISME J.">
        <title>Enrichment and physiological characterization of a novel comammox Nitrospira indicates ammonium inhibition of complete nitrification.</title>
        <authorList>
            <person name="Sakoula D."/>
            <person name="Koch H."/>
            <person name="Frank J."/>
            <person name="Jetten M.S.M."/>
            <person name="van Kessel M.A.H.J."/>
            <person name="Lucker S."/>
        </authorList>
    </citation>
    <scope>NUCLEOTIDE SEQUENCE [LARGE SCALE GENOMIC DNA]</scope>
    <source>
        <strain evidence="2">Comreactor17</strain>
    </source>
</reference>
<dbReference type="Pfam" id="PF01584">
    <property type="entry name" value="CheW"/>
    <property type="match status" value="1"/>
</dbReference>
<dbReference type="GO" id="GO:0006935">
    <property type="term" value="P:chemotaxis"/>
    <property type="evidence" value="ECO:0007669"/>
    <property type="project" value="InterPro"/>
</dbReference>
<dbReference type="AlphaFoldDB" id="A0A7S8IYF3"/>
<evidence type="ECO:0000259" key="1">
    <source>
        <dbReference type="Pfam" id="PF01584"/>
    </source>
</evidence>
<feature type="domain" description="CheW-like" evidence="1">
    <location>
        <begin position="19"/>
        <end position="143"/>
    </location>
</feature>
<evidence type="ECO:0000313" key="2">
    <source>
        <dbReference type="EMBL" id="QPD03992.1"/>
    </source>
</evidence>
<dbReference type="Proteomes" id="UP000593737">
    <property type="component" value="Chromosome"/>
</dbReference>
<dbReference type="GO" id="GO:0007165">
    <property type="term" value="P:signal transduction"/>
    <property type="evidence" value="ECO:0007669"/>
    <property type="project" value="InterPro"/>
</dbReference>
<dbReference type="InterPro" id="IPR002545">
    <property type="entry name" value="CheW-lke_dom"/>
</dbReference>
<evidence type="ECO:0000313" key="3">
    <source>
        <dbReference type="Proteomes" id="UP000593737"/>
    </source>
</evidence>
<gene>
    <name evidence="2" type="ORF">Nkreftii_001766</name>
</gene>
<dbReference type="Gene3D" id="2.40.50.180">
    <property type="entry name" value="CheA-289, Domain 4"/>
    <property type="match status" value="1"/>
</dbReference>